<proteinExistence type="predicted"/>
<reference evidence="2" key="1">
    <citation type="journal article" date="2023" name="Front. Plant Sci.">
        <title>Chromosomal-level genome assembly of Melastoma candidum provides insights into trichome evolution.</title>
        <authorList>
            <person name="Zhong Y."/>
            <person name="Wu W."/>
            <person name="Sun C."/>
            <person name="Zou P."/>
            <person name="Liu Y."/>
            <person name="Dai S."/>
            <person name="Zhou R."/>
        </authorList>
    </citation>
    <scope>NUCLEOTIDE SEQUENCE [LARGE SCALE GENOMIC DNA]</scope>
</reference>
<evidence type="ECO:0000313" key="1">
    <source>
        <dbReference type="EMBL" id="KAI4311555.1"/>
    </source>
</evidence>
<accession>A0ACB9LLJ8</accession>
<protein>
    <submittedName>
        <fullName evidence="1">Uncharacterized protein</fullName>
    </submittedName>
</protein>
<organism evidence="1 2">
    <name type="scientific">Melastoma candidum</name>
    <dbReference type="NCBI Taxonomy" id="119954"/>
    <lineage>
        <taxon>Eukaryota</taxon>
        <taxon>Viridiplantae</taxon>
        <taxon>Streptophyta</taxon>
        <taxon>Embryophyta</taxon>
        <taxon>Tracheophyta</taxon>
        <taxon>Spermatophyta</taxon>
        <taxon>Magnoliopsida</taxon>
        <taxon>eudicotyledons</taxon>
        <taxon>Gunneridae</taxon>
        <taxon>Pentapetalae</taxon>
        <taxon>rosids</taxon>
        <taxon>malvids</taxon>
        <taxon>Myrtales</taxon>
        <taxon>Melastomataceae</taxon>
        <taxon>Melastomatoideae</taxon>
        <taxon>Melastomateae</taxon>
        <taxon>Melastoma</taxon>
    </lineage>
</organism>
<comment type="caution">
    <text evidence="1">The sequence shown here is derived from an EMBL/GenBank/DDBJ whole genome shotgun (WGS) entry which is preliminary data.</text>
</comment>
<sequence length="643" mass="72208">MDNSLGAVFSRESYLISSESIDTSRRSHHHNFVDLVSDRLIMQNPISDPKTGAWRRPQTSADLPQPSTSGPASSKQGKKWVPLPTGGPPRDAEEGDLPRVIDGAGDGVQVGGGSEVDDLAAELRELMVADEEVELDEDTAKSNQQLQEDELLAVESIYGDNVSILDSRAGSPIVQIHIDIDSGEYTVSANLKSSRDGSTTHGDSDGFHYSFKVRYLPPIVLTCLLPKSYPSHSPPSFSITVQWLSSHRISLLCSMLDSLWAEQPGQEIIYRWVGWLQCSSLSYIGFQDEIALGPYGYSGNKDRRAISRSFSPEVDIPSIKNYNDERCREEFLTSLHECCICFSEYAGSDFVRLPCQHFFCLKCMKTYSDIQVKEGAVNKIQCLDSKCGGMVPPALLKRLLGDVEFGRWESLMLQKTLDSMSDVAYCPRCETACIEDDDQHAQCSKCYFSFCTLCRERRHVGVACMTPELRLKVLQERQSSSHLQDNQRRKEREMINELLSVKEIMRDAKQCPSCKMAISKIEGCNKMVCQNCGQYFCYKCNKAIDGYDHFSGGCELFPQAMVDAWDQDVRMNNRQLVAQAQAEMFPDHGLVCPTCRQYNAKIGNNNHMFCWACQTYYCYLCKKVVKRGSQHFGPKGCRQHTAG</sequence>
<gene>
    <name evidence="1" type="ORF">MLD38_036441</name>
</gene>
<evidence type="ECO:0000313" key="2">
    <source>
        <dbReference type="Proteomes" id="UP001057402"/>
    </source>
</evidence>
<dbReference type="EMBL" id="CM042890">
    <property type="protein sequence ID" value="KAI4311555.1"/>
    <property type="molecule type" value="Genomic_DNA"/>
</dbReference>
<name>A0ACB9LLJ8_9MYRT</name>
<keyword evidence="2" id="KW-1185">Reference proteome</keyword>
<dbReference type="Proteomes" id="UP001057402">
    <property type="component" value="Chromosome 11"/>
</dbReference>